<comment type="subcellular location">
    <subcellularLocation>
        <location evidence="1">Nucleus</location>
    </subcellularLocation>
</comment>
<evidence type="ECO:0000256" key="4">
    <source>
        <dbReference type="ARBA" id="ARBA00023242"/>
    </source>
</evidence>
<sequence length="121" mass="13559">MNAPDRHESFILADGENKIEVESETRVPNAAMFTFNKEDHTLGNLLRAKLVKSDHVLFAGYQVPHPLFATFKLRVQTDGVIQPKEAVVTACKELVSELQQFDQEFTKEFELKKIAGAGADL</sequence>
<dbReference type="GO" id="GO:0005665">
    <property type="term" value="C:RNA polymerase II, core complex"/>
    <property type="evidence" value="ECO:0007669"/>
    <property type="project" value="InterPro"/>
</dbReference>
<keyword evidence="3" id="KW-0804">Transcription</keyword>
<protein>
    <recommendedName>
        <fullName evidence="6">DNA-directed RNA polymerase RBP11-like dimerisation domain-containing protein</fullName>
    </recommendedName>
</protein>
<evidence type="ECO:0000256" key="2">
    <source>
        <dbReference type="ARBA" id="ARBA00022478"/>
    </source>
</evidence>
<evidence type="ECO:0000256" key="1">
    <source>
        <dbReference type="ARBA" id="ARBA00004123"/>
    </source>
</evidence>
<name>M2YL11_DOTSN</name>
<keyword evidence="4" id="KW-0539">Nucleus</keyword>
<dbReference type="InterPro" id="IPR022905">
    <property type="entry name" value="Rpo11-like"/>
</dbReference>
<dbReference type="HAMAP" id="MF_00261">
    <property type="entry name" value="RNApol_arch_Rpo11"/>
    <property type="match status" value="1"/>
</dbReference>
<evidence type="ECO:0000256" key="3">
    <source>
        <dbReference type="ARBA" id="ARBA00023163"/>
    </source>
</evidence>
<dbReference type="PANTHER" id="PTHR13946">
    <property type="entry name" value="DNA-DIRECTED RNA POLYMERASE I,II,III"/>
    <property type="match status" value="1"/>
</dbReference>
<dbReference type="InterPro" id="IPR008193">
    <property type="entry name" value="RNA_pol_Rpb11_13-16kDa_CS"/>
</dbReference>
<dbReference type="AlphaFoldDB" id="M2YL11"/>
<dbReference type="OMA" id="MNAPSRY"/>
<keyword evidence="8" id="KW-1185">Reference proteome</keyword>
<comment type="similarity">
    <text evidence="5">Belongs to the archaeal Rpo11/eukaryotic RPB11/RPC19 RNA polymerase subunit family.</text>
</comment>
<dbReference type="OrthoDB" id="10248581at2759"/>
<dbReference type="InterPro" id="IPR009025">
    <property type="entry name" value="RBP11-like_dimer"/>
</dbReference>
<dbReference type="PROSITE" id="PS01154">
    <property type="entry name" value="RNA_POL_L_13KD"/>
    <property type="match status" value="1"/>
</dbReference>
<dbReference type="CDD" id="cd06926">
    <property type="entry name" value="RNAP_II_RPB11"/>
    <property type="match status" value="1"/>
</dbReference>
<organism evidence="7 8">
    <name type="scientific">Dothistroma septosporum (strain NZE10 / CBS 128990)</name>
    <name type="common">Red band needle blight fungus</name>
    <name type="synonym">Mycosphaerella pini</name>
    <dbReference type="NCBI Taxonomy" id="675120"/>
    <lineage>
        <taxon>Eukaryota</taxon>
        <taxon>Fungi</taxon>
        <taxon>Dikarya</taxon>
        <taxon>Ascomycota</taxon>
        <taxon>Pezizomycotina</taxon>
        <taxon>Dothideomycetes</taxon>
        <taxon>Dothideomycetidae</taxon>
        <taxon>Mycosphaerellales</taxon>
        <taxon>Mycosphaerellaceae</taxon>
        <taxon>Dothistroma</taxon>
    </lineage>
</organism>
<dbReference type="FunFam" id="3.30.1360.10:FF:000003">
    <property type="entry name" value="DNA-directed RNA polymerase II subunit RPB11"/>
    <property type="match status" value="1"/>
</dbReference>
<dbReference type="InterPro" id="IPR036603">
    <property type="entry name" value="RBP11-like"/>
</dbReference>
<reference evidence="7 8" key="2">
    <citation type="journal article" date="2012" name="PLoS Pathog.">
        <title>Diverse lifestyles and strategies of plant pathogenesis encoded in the genomes of eighteen Dothideomycetes fungi.</title>
        <authorList>
            <person name="Ohm R.A."/>
            <person name="Feau N."/>
            <person name="Henrissat B."/>
            <person name="Schoch C.L."/>
            <person name="Horwitz B.A."/>
            <person name="Barry K.W."/>
            <person name="Condon B.J."/>
            <person name="Copeland A.C."/>
            <person name="Dhillon B."/>
            <person name="Glaser F."/>
            <person name="Hesse C.N."/>
            <person name="Kosti I."/>
            <person name="LaButti K."/>
            <person name="Lindquist E.A."/>
            <person name="Lucas S."/>
            <person name="Salamov A.A."/>
            <person name="Bradshaw R.E."/>
            <person name="Ciuffetti L."/>
            <person name="Hamelin R.C."/>
            <person name="Kema G.H.J."/>
            <person name="Lawrence C."/>
            <person name="Scott J.A."/>
            <person name="Spatafora J.W."/>
            <person name="Turgeon B.G."/>
            <person name="de Wit P.J.G.M."/>
            <person name="Zhong S."/>
            <person name="Goodwin S.B."/>
            <person name="Grigoriev I.V."/>
        </authorList>
    </citation>
    <scope>NUCLEOTIDE SEQUENCE [LARGE SCALE GENOMIC DNA]</scope>
    <source>
        <strain evidence="8">NZE10 / CBS 128990</strain>
    </source>
</reference>
<dbReference type="InterPro" id="IPR037685">
    <property type="entry name" value="RBP11"/>
</dbReference>
<evidence type="ECO:0000259" key="6">
    <source>
        <dbReference type="Pfam" id="PF13656"/>
    </source>
</evidence>
<dbReference type="Gene3D" id="3.30.1360.10">
    <property type="entry name" value="RNA polymerase, RBP11-like subunit"/>
    <property type="match status" value="1"/>
</dbReference>
<gene>
    <name evidence="7" type="ORF">DOTSEDRAFT_75275</name>
</gene>
<dbReference type="eggNOG" id="KOG4392">
    <property type="taxonomic scope" value="Eukaryota"/>
</dbReference>
<evidence type="ECO:0000313" key="7">
    <source>
        <dbReference type="EMBL" id="EME39555.1"/>
    </source>
</evidence>
<accession>M2YL11</accession>
<reference evidence="8" key="1">
    <citation type="journal article" date="2012" name="PLoS Genet.">
        <title>The genomes of the fungal plant pathogens Cladosporium fulvum and Dothistroma septosporum reveal adaptation to different hosts and lifestyles but also signatures of common ancestry.</title>
        <authorList>
            <person name="de Wit P.J.G.M."/>
            <person name="van der Burgt A."/>
            <person name="Oekmen B."/>
            <person name="Stergiopoulos I."/>
            <person name="Abd-Elsalam K.A."/>
            <person name="Aerts A.L."/>
            <person name="Bahkali A.H."/>
            <person name="Beenen H.G."/>
            <person name="Chettri P."/>
            <person name="Cox M.P."/>
            <person name="Datema E."/>
            <person name="de Vries R.P."/>
            <person name="Dhillon B."/>
            <person name="Ganley A.R."/>
            <person name="Griffiths S.A."/>
            <person name="Guo Y."/>
            <person name="Hamelin R.C."/>
            <person name="Henrissat B."/>
            <person name="Kabir M.S."/>
            <person name="Jashni M.K."/>
            <person name="Kema G."/>
            <person name="Klaubauf S."/>
            <person name="Lapidus A."/>
            <person name="Levasseur A."/>
            <person name="Lindquist E."/>
            <person name="Mehrabi R."/>
            <person name="Ohm R.A."/>
            <person name="Owen T.J."/>
            <person name="Salamov A."/>
            <person name="Schwelm A."/>
            <person name="Schijlen E."/>
            <person name="Sun H."/>
            <person name="van den Burg H.A."/>
            <person name="van Ham R.C.H.J."/>
            <person name="Zhang S."/>
            <person name="Goodwin S.B."/>
            <person name="Grigoriev I.V."/>
            <person name="Collemare J."/>
            <person name="Bradshaw R.E."/>
        </authorList>
    </citation>
    <scope>NUCLEOTIDE SEQUENCE [LARGE SCALE GENOMIC DNA]</scope>
    <source>
        <strain evidence="8">NZE10 / CBS 128990</strain>
    </source>
</reference>
<dbReference type="HOGENOM" id="CLU_090381_2_1_1"/>
<dbReference type="Pfam" id="PF13656">
    <property type="entry name" value="RNA_pol_L_2"/>
    <property type="match status" value="1"/>
</dbReference>
<dbReference type="PANTHER" id="PTHR13946:SF16">
    <property type="entry name" value="DNA-DIRECTED RNA POLYMERASE II SUBUNIT RPB11"/>
    <property type="match status" value="1"/>
</dbReference>
<keyword evidence="2" id="KW-0240">DNA-directed RNA polymerase</keyword>
<dbReference type="EMBL" id="KB446545">
    <property type="protein sequence ID" value="EME39555.1"/>
    <property type="molecule type" value="Genomic_DNA"/>
</dbReference>
<feature type="domain" description="DNA-directed RNA polymerase RBP11-like dimerisation" evidence="6">
    <location>
        <begin position="31"/>
        <end position="103"/>
    </location>
</feature>
<dbReference type="SUPFAM" id="SSF55257">
    <property type="entry name" value="RBP11-like subunits of RNA polymerase"/>
    <property type="match status" value="1"/>
</dbReference>
<proteinExistence type="inferred from homology"/>
<dbReference type="GO" id="GO:0003899">
    <property type="term" value="F:DNA-directed RNA polymerase activity"/>
    <property type="evidence" value="ECO:0007669"/>
    <property type="project" value="InterPro"/>
</dbReference>
<evidence type="ECO:0000313" key="8">
    <source>
        <dbReference type="Proteomes" id="UP000016933"/>
    </source>
</evidence>
<dbReference type="GO" id="GO:0003677">
    <property type="term" value="F:DNA binding"/>
    <property type="evidence" value="ECO:0007669"/>
    <property type="project" value="InterPro"/>
</dbReference>
<dbReference type="STRING" id="675120.M2YL11"/>
<dbReference type="GO" id="GO:0046983">
    <property type="term" value="F:protein dimerization activity"/>
    <property type="evidence" value="ECO:0007669"/>
    <property type="project" value="InterPro"/>
</dbReference>
<dbReference type="GO" id="GO:0006366">
    <property type="term" value="P:transcription by RNA polymerase II"/>
    <property type="evidence" value="ECO:0007669"/>
    <property type="project" value="InterPro"/>
</dbReference>
<dbReference type="Proteomes" id="UP000016933">
    <property type="component" value="Unassembled WGS sequence"/>
</dbReference>
<evidence type="ECO:0000256" key="5">
    <source>
        <dbReference type="ARBA" id="ARBA00025751"/>
    </source>
</evidence>